<dbReference type="InterPro" id="IPR025302">
    <property type="entry name" value="DrrA1/2-like_C"/>
</dbReference>
<dbReference type="InterPro" id="IPR003439">
    <property type="entry name" value="ABC_transporter-like_ATP-bd"/>
</dbReference>
<evidence type="ECO:0000259" key="6">
    <source>
        <dbReference type="PROSITE" id="PS50893"/>
    </source>
</evidence>
<dbReference type="PANTHER" id="PTHR42711:SF5">
    <property type="entry name" value="ABC TRANSPORTER ATP-BINDING PROTEIN NATA"/>
    <property type="match status" value="1"/>
</dbReference>
<evidence type="ECO:0000256" key="4">
    <source>
        <dbReference type="ARBA" id="ARBA00022741"/>
    </source>
</evidence>
<keyword evidence="3" id="KW-0536">Nodulation</keyword>
<reference evidence="7" key="1">
    <citation type="submission" date="2022-07" db="EMBL/GenBank/DDBJ databases">
        <title>Parvularcula maris sp. nov., an algicidal bacterium isolated from seawater.</title>
        <authorList>
            <person name="Li F."/>
        </authorList>
    </citation>
    <scope>NUCLEOTIDE SEQUENCE</scope>
    <source>
        <strain evidence="7">BGMRC 0090</strain>
    </source>
</reference>
<protein>
    <submittedName>
        <fullName evidence="7">ATP-binding cassette domain-containing protein</fullName>
    </submittedName>
</protein>
<dbReference type="GO" id="GO:0005524">
    <property type="term" value="F:ATP binding"/>
    <property type="evidence" value="ECO:0007669"/>
    <property type="project" value="UniProtKB-KW"/>
</dbReference>
<evidence type="ECO:0000256" key="1">
    <source>
        <dbReference type="ARBA" id="ARBA00005417"/>
    </source>
</evidence>
<dbReference type="Gene3D" id="3.40.50.300">
    <property type="entry name" value="P-loop containing nucleotide triphosphate hydrolases"/>
    <property type="match status" value="1"/>
</dbReference>
<dbReference type="AlphaFoldDB" id="A0A9X2L735"/>
<evidence type="ECO:0000256" key="5">
    <source>
        <dbReference type="ARBA" id="ARBA00022840"/>
    </source>
</evidence>
<keyword evidence="5 7" id="KW-0067">ATP-binding</keyword>
<dbReference type="PROSITE" id="PS50893">
    <property type="entry name" value="ABC_TRANSPORTER_2"/>
    <property type="match status" value="1"/>
</dbReference>
<dbReference type="RefSeq" id="WP_256618002.1">
    <property type="nucleotide sequence ID" value="NZ_JANIBC010000001.1"/>
</dbReference>
<feature type="domain" description="ABC transporter" evidence="6">
    <location>
        <begin position="3"/>
        <end position="230"/>
    </location>
</feature>
<keyword evidence="2" id="KW-0813">Transport</keyword>
<name>A0A9X2L735_9PROT</name>
<dbReference type="EMBL" id="JANIBC010000001">
    <property type="protein sequence ID" value="MCQ8184198.1"/>
    <property type="molecule type" value="Genomic_DNA"/>
</dbReference>
<dbReference type="GO" id="GO:0016887">
    <property type="term" value="F:ATP hydrolysis activity"/>
    <property type="evidence" value="ECO:0007669"/>
    <property type="project" value="InterPro"/>
</dbReference>
<organism evidence="7 8">
    <name type="scientific">Parvularcula maris</name>
    <dbReference type="NCBI Taxonomy" id="2965077"/>
    <lineage>
        <taxon>Bacteria</taxon>
        <taxon>Pseudomonadati</taxon>
        <taxon>Pseudomonadota</taxon>
        <taxon>Alphaproteobacteria</taxon>
        <taxon>Parvularculales</taxon>
        <taxon>Parvularculaceae</taxon>
        <taxon>Parvularcula</taxon>
    </lineage>
</organism>
<proteinExistence type="inferred from homology"/>
<dbReference type="SUPFAM" id="SSF52540">
    <property type="entry name" value="P-loop containing nucleoside triphosphate hydrolases"/>
    <property type="match status" value="1"/>
</dbReference>
<dbReference type="PANTHER" id="PTHR42711">
    <property type="entry name" value="ABC TRANSPORTER ATP-BINDING PROTEIN"/>
    <property type="match status" value="1"/>
</dbReference>
<sequence length="305" mass="33670">MILTLEGVSKHFGAFKAVKDLSFSVTEGEIVGFLGQNGAGKTTTLRMVMDILPPTKGRIELFGSKNLRDGRLKVGFLPEERGLYRKMKAVDTIAYFGRLKGVPGKTAKKRANELLERFGMTQYAQNKIETLSKGNAQKIQLLSVLTHAPKFLILDEPFSGLDPVNQKLLEDLISDLRKEGATVLFSTHTMEHAERLCDRFVMIKAGEKVFEGTIEEARDAYERRLILATPDDPQRLVGHAGITAVTPLGRDRYALSVQEGTDSQSVLAAILAAGIHVISFGREEARLHDIFFRLAGADQTQEQAA</sequence>
<dbReference type="SMART" id="SM00382">
    <property type="entry name" value="AAA"/>
    <property type="match status" value="1"/>
</dbReference>
<dbReference type="Proteomes" id="UP001142610">
    <property type="component" value="Unassembled WGS sequence"/>
</dbReference>
<dbReference type="InterPro" id="IPR050763">
    <property type="entry name" value="ABC_transporter_ATP-binding"/>
</dbReference>
<dbReference type="InterPro" id="IPR027417">
    <property type="entry name" value="P-loop_NTPase"/>
</dbReference>
<keyword evidence="8" id="KW-1185">Reference proteome</keyword>
<gene>
    <name evidence="7" type="ORF">NOG11_02255</name>
</gene>
<keyword evidence="4" id="KW-0547">Nucleotide-binding</keyword>
<evidence type="ECO:0000256" key="3">
    <source>
        <dbReference type="ARBA" id="ARBA00022458"/>
    </source>
</evidence>
<evidence type="ECO:0000313" key="8">
    <source>
        <dbReference type="Proteomes" id="UP001142610"/>
    </source>
</evidence>
<dbReference type="InterPro" id="IPR003593">
    <property type="entry name" value="AAA+_ATPase"/>
</dbReference>
<dbReference type="InterPro" id="IPR017871">
    <property type="entry name" value="ABC_transporter-like_CS"/>
</dbReference>
<dbReference type="Pfam" id="PF13732">
    <property type="entry name" value="DrrA1-3_C"/>
    <property type="match status" value="1"/>
</dbReference>
<dbReference type="Pfam" id="PF00005">
    <property type="entry name" value="ABC_tran"/>
    <property type="match status" value="1"/>
</dbReference>
<dbReference type="PROSITE" id="PS00211">
    <property type="entry name" value="ABC_TRANSPORTER_1"/>
    <property type="match status" value="1"/>
</dbReference>
<comment type="similarity">
    <text evidence="1">Belongs to the ABC transporter superfamily.</text>
</comment>
<accession>A0A9X2L735</accession>
<evidence type="ECO:0000256" key="2">
    <source>
        <dbReference type="ARBA" id="ARBA00022448"/>
    </source>
</evidence>
<evidence type="ECO:0000313" key="7">
    <source>
        <dbReference type="EMBL" id="MCQ8184198.1"/>
    </source>
</evidence>
<comment type="caution">
    <text evidence="7">The sequence shown here is derived from an EMBL/GenBank/DDBJ whole genome shotgun (WGS) entry which is preliminary data.</text>
</comment>